<gene>
    <name evidence="1" type="ORF">RCOM_1877470</name>
</gene>
<name>B9TCQ6_RICCO</name>
<feature type="non-terminal residue" evidence="1">
    <location>
        <position position="1"/>
    </location>
</feature>
<sequence length="106" mass="11922">RDLERWTEITGSTRREPYNVMARHWAVGFHEGRLPFWFCDAVAIALIGFVYDDFIKLGEDSWPVLFNEVYLAFDAGEIGPPGVDPIAVHTRPMIAKIVDDLAGNTG</sequence>
<keyword evidence="2" id="KW-1185">Reference proteome</keyword>
<dbReference type="AlphaFoldDB" id="B9TCQ6"/>
<accession>B9TCQ6</accession>
<dbReference type="EMBL" id="EQ977497">
    <property type="protein sequence ID" value="EEF26357.1"/>
    <property type="molecule type" value="Genomic_DNA"/>
</dbReference>
<evidence type="ECO:0000313" key="2">
    <source>
        <dbReference type="Proteomes" id="UP000008311"/>
    </source>
</evidence>
<proteinExistence type="predicted"/>
<protein>
    <submittedName>
        <fullName evidence="1">Uncharacterized protein</fullName>
    </submittedName>
</protein>
<dbReference type="InParanoid" id="B9TCQ6"/>
<organism evidence="1 2">
    <name type="scientific">Ricinus communis</name>
    <name type="common">Castor bean</name>
    <dbReference type="NCBI Taxonomy" id="3988"/>
    <lineage>
        <taxon>Eukaryota</taxon>
        <taxon>Viridiplantae</taxon>
        <taxon>Streptophyta</taxon>
        <taxon>Embryophyta</taxon>
        <taxon>Tracheophyta</taxon>
        <taxon>Spermatophyta</taxon>
        <taxon>Magnoliopsida</taxon>
        <taxon>eudicotyledons</taxon>
        <taxon>Gunneridae</taxon>
        <taxon>Pentapetalae</taxon>
        <taxon>rosids</taxon>
        <taxon>fabids</taxon>
        <taxon>Malpighiales</taxon>
        <taxon>Euphorbiaceae</taxon>
        <taxon>Acalyphoideae</taxon>
        <taxon>Acalypheae</taxon>
        <taxon>Ricinus</taxon>
    </lineage>
</organism>
<dbReference type="Proteomes" id="UP000008311">
    <property type="component" value="Unassembled WGS sequence"/>
</dbReference>
<reference evidence="2" key="1">
    <citation type="journal article" date="2010" name="Nat. Biotechnol.">
        <title>Draft genome sequence of the oilseed species Ricinus communis.</title>
        <authorList>
            <person name="Chan A.P."/>
            <person name="Crabtree J."/>
            <person name="Zhao Q."/>
            <person name="Lorenzi H."/>
            <person name="Orvis J."/>
            <person name="Puiu D."/>
            <person name="Melake-Berhan A."/>
            <person name="Jones K.M."/>
            <person name="Redman J."/>
            <person name="Chen G."/>
            <person name="Cahoon E.B."/>
            <person name="Gedil M."/>
            <person name="Stanke M."/>
            <person name="Haas B.J."/>
            <person name="Wortman J.R."/>
            <person name="Fraser-Liggett C.M."/>
            <person name="Ravel J."/>
            <person name="Rabinowicz P.D."/>
        </authorList>
    </citation>
    <scope>NUCLEOTIDE SEQUENCE [LARGE SCALE GENOMIC DNA]</scope>
    <source>
        <strain evidence="2">cv. Hale</strain>
    </source>
</reference>
<evidence type="ECO:0000313" key="1">
    <source>
        <dbReference type="EMBL" id="EEF26357.1"/>
    </source>
</evidence>